<protein>
    <recommendedName>
        <fullName evidence="3">C2H2-type domain-containing protein</fullName>
    </recommendedName>
</protein>
<accession>A0ABP9ZE41</accession>
<reference evidence="4 5" key="1">
    <citation type="submission" date="2024-04" db="EMBL/GenBank/DDBJ databases">
        <title>genome sequences of Mucor flavus KT1a and Helicostylum pulchrum KT1b strains isolated from the surface of a dry-aged beef.</title>
        <authorList>
            <person name="Toyotome T."/>
            <person name="Hosono M."/>
            <person name="Torimaru M."/>
            <person name="Fukuda K."/>
            <person name="Mikami N."/>
        </authorList>
    </citation>
    <scope>NUCLEOTIDE SEQUENCE [LARGE SCALE GENOMIC DNA]</scope>
    <source>
        <strain evidence="4 5">KT1a</strain>
    </source>
</reference>
<evidence type="ECO:0000256" key="2">
    <source>
        <dbReference type="SAM" id="MobiDB-lite"/>
    </source>
</evidence>
<dbReference type="PANTHER" id="PTHR15744:SF0">
    <property type="entry name" value="KH HOMOLOGY DOMAIN-CONTAINING PROTEIN 4"/>
    <property type="match status" value="1"/>
</dbReference>
<dbReference type="PROSITE" id="PS00028">
    <property type="entry name" value="ZINC_FINGER_C2H2_1"/>
    <property type="match status" value="2"/>
</dbReference>
<feature type="region of interest" description="Disordered" evidence="2">
    <location>
        <begin position="176"/>
        <end position="195"/>
    </location>
</feature>
<proteinExistence type="predicted"/>
<dbReference type="CDD" id="cd22386">
    <property type="entry name" value="KH-I_KHDC4_rpt2"/>
    <property type="match status" value="1"/>
</dbReference>
<dbReference type="Gene3D" id="3.30.1370.10">
    <property type="entry name" value="K Homology domain, type 1"/>
    <property type="match status" value="2"/>
</dbReference>
<dbReference type="SUPFAM" id="SSF54791">
    <property type="entry name" value="Eukaryotic type KH-domain (KH-domain type I)"/>
    <property type="match status" value="2"/>
</dbReference>
<dbReference type="CDD" id="cd22385">
    <property type="entry name" value="KH-I_KHDC4_rpt1"/>
    <property type="match status" value="1"/>
</dbReference>
<feature type="domain" description="C2H2-type" evidence="3">
    <location>
        <begin position="205"/>
        <end position="232"/>
    </location>
</feature>
<dbReference type="PANTHER" id="PTHR15744">
    <property type="entry name" value="BLOM7"/>
    <property type="match status" value="1"/>
</dbReference>
<dbReference type="PROSITE" id="PS50157">
    <property type="entry name" value="ZINC_FINGER_C2H2_2"/>
    <property type="match status" value="2"/>
</dbReference>
<keyword evidence="1" id="KW-0863">Zinc-finger</keyword>
<feature type="region of interest" description="Disordered" evidence="2">
    <location>
        <begin position="126"/>
        <end position="154"/>
    </location>
</feature>
<organism evidence="4 5">
    <name type="scientific">Mucor flavus</name>
    <dbReference type="NCBI Taxonomy" id="439312"/>
    <lineage>
        <taxon>Eukaryota</taxon>
        <taxon>Fungi</taxon>
        <taxon>Fungi incertae sedis</taxon>
        <taxon>Mucoromycota</taxon>
        <taxon>Mucoromycotina</taxon>
        <taxon>Mucoromycetes</taxon>
        <taxon>Mucorales</taxon>
        <taxon>Mucorineae</taxon>
        <taxon>Mucoraceae</taxon>
        <taxon>Mucor</taxon>
    </lineage>
</organism>
<dbReference type="EMBL" id="BAABUK010000041">
    <property type="protein sequence ID" value="GAA5817391.1"/>
    <property type="molecule type" value="Genomic_DNA"/>
</dbReference>
<dbReference type="Pfam" id="PF00096">
    <property type="entry name" value="zf-C2H2"/>
    <property type="match status" value="2"/>
</dbReference>
<feature type="domain" description="C2H2-type" evidence="3">
    <location>
        <begin position="233"/>
        <end position="262"/>
    </location>
</feature>
<evidence type="ECO:0000313" key="5">
    <source>
        <dbReference type="Proteomes" id="UP001473302"/>
    </source>
</evidence>
<evidence type="ECO:0000313" key="4">
    <source>
        <dbReference type="EMBL" id="GAA5817391.1"/>
    </source>
</evidence>
<gene>
    <name evidence="4" type="ORF">MFLAVUS_010936</name>
</gene>
<dbReference type="Gene3D" id="3.30.160.60">
    <property type="entry name" value="Classic Zinc Finger"/>
    <property type="match status" value="2"/>
</dbReference>
<dbReference type="SMART" id="SM00322">
    <property type="entry name" value="KH"/>
    <property type="match status" value="1"/>
</dbReference>
<dbReference type="SUPFAM" id="SSF57667">
    <property type="entry name" value="beta-beta-alpha zinc fingers"/>
    <property type="match status" value="1"/>
</dbReference>
<dbReference type="InterPro" id="IPR004087">
    <property type="entry name" value="KH_dom"/>
</dbReference>
<keyword evidence="5" id="KW-1185">Reference proteome</keyword>
<dbReference type="InterPro" id="IPR055256">
    <property type="entry name" value="KH_1_KHDC4/BBP-like"/>
</dbReference>
<comment type="caution">
    <text evidence="4">The sequence shown here is derived from an EMBL/GenBank/DDBJ whole genome shotgun (WGS) entry which is preliminary data.</text>
</comment>
<dbReference type="SMART" id="SM00355">
    <property type="entry name" value="ZnF_C2H2"/>
    <property type="match status" value="2"/>
</dbReference>
<dbReference type="InterPro" id="IPR036612">
    <property type="entry name" value="KH_dom_type_1_sf"/>
</dbReference>
<sequence>MVSNVYPDMSYNYQTPLYQHGSTYLPKQLMHTENSLGSYNQPMIMNGPSQYSSIPNHSLTPNHTVNTQPQYYYQPWKVGRTSNELMLSHENMIPYCQRNVYNESGMSVDSSYQQRQLNSMYSFGQEKHHFSPSSSLSPPPPPPLHVSSTPTSMYNTQPCVSNNKTVMYEPNHYRRSSINTSRSSSPSFHDSFISRSPSPVNNKRYSCRLCSKRFTRPSSLTTHIYSHTGEKPFKCAVEGCGRNFSVVSNLRRHAKVHAMSETIKKRKWDQDDNAEGAPVSKVTKVDVDPSKAVSEAAARINAMLAQKGIPLHEEGHAPSDTPSKNEGEFVKDIPINDLKNRYMLTRGATQTQIQQETGADVITRGKYYPDVQLASDKEPPLYLHITASSKQSLDKAIAKIEELIETAQVPLPGSGYPPREERPDMNKRPERKFHEKRLPVDIGITPHFNLRAKIVGPNGAFVKHIQQETGCRVQLKGKGSGFYESSTGVESEEPLHVHISCIREEGLEAGVKLTQDLLDTVKAEAERGPPTNQYGYSRGGYSNTAGRGGYNSGYNNAGYAGYSPTPPPPTASVSPEVDPAAAVAPGYDYSSYYNYYAQQPQSGQYTQYDANAYYSYYGYPPVDPNAIAPAATSPPPPPASSSPIPPPPPASSSSIPPPPPPASSSPAPPPPPPPRSED</sequence>
<feature type="compositionally biased region" description="Pro residues" evidence="2">
    <location>
        <begin position="632"/>
        <end position="678"/>
    </location>
</feature>
<dbReference type="Proteomes" id="UP001473302">
    <property type="component" value="Unassembled WGS sequence"/>
</dbReference>
<dbReference type="InterPro" id="IPR047890">
    <property type="entry name" value="KHDC4_KH-I_first"/>
</dbReference>
<keyword evidence="1" id="KW-0862">Zinc</keyword>
<dbReference type="Pfam" id="PF23469">
    <property type="entry name" value="KH_12"/>
    <property type="match status" value="1"/>
</dbReference>
<dbReference type="InterPro" id="IPR031121">
    <property type="entry name" value="RIK/BLOM7"/>
</dbReference>
<dbReference type="InterPro" id="IPR013087">
    <property type="entry name" value="Znf_C2H2_type"/>
</dbReference>
<dbReference type="InterPro" id="IPR047889">
    <property type="entry name" value="KHDC4_KH-I_second"/>
</dbReference>
<name>A0ABP9ZE41_9FUNG</name>
<dbReference type="InterPro" id="IPR056149">
    <property type="entry name" value="PRP5/DDX46/KHDC4_KH"/>
</dbReference>
<dbReference type="InterPro" id="IPR036236">
    <property type="entry name" value="Znf_C2H2_sf"/>
</dbReference>
<feature type="region of interest" description="Disordered" evidence="2">
    <location>
        <begin position="625"/>
        <end position="678"/>
    </location>
</feature>
<evidence type="ECO:0000259" key="3">
    <source>
        <dbReference type="PROSITE" id="PS50157"/>
    </source>
</evidence>
<keyword evidence="1" id="KW-0479">Metal-binding</keyword>
<dbReference type="Pfam" id="PF22675">
    <property type="entry name" value="KH-I_KHDC4-BBP"/>
    <property type="match status" value="1"/>
</dbReference>
<evidence type="ECO:0000256" key="1">
    <source>
        <dbReference type="PROSITE-ProRule" id="PRU00042"/>
    </source>
</evidence>